<name>A0A565BJB9_9BRAS</name>
<dbReference type="EMBL" id="CABITT030000004">
    <property type="protein sequence ID" value="VVB01681.1"/>
    <property type="molecule type" value="Genomic_DNA"/>
</dbReference>
<evidence type="ECO:0000313" key="2">
    <source>
        <dbReference type="Proteomes" id="UP000489600"/>
    </source>
</evidence>
<accession>A0A565BJB9</accession>
<organism evidence="1 2">
    <name type="scientific">Arabis nemorensis</name>
    <dbReference type="NCBI Taxonomy" id="586526"/>
    <lineage>
        <taxon>Eukaryota</taxon>
        <taxon>Viridiplantae</taxon>
        <taxon>Streptophyta</taxon>
        <taxon>Embryophyta</taxon>
        <taxon>Tracheophyta</taxon>
        <taxon>Spermatophyta</taxon>
        <taxon>Magnoliopsida</taxon>
        <taxon>eudicotyledons</taxon>
        <taxon>Gunneridae</taxon>
        <taxon>Pentapetalae</taxon>
        <taxon>rosids</taxon>
        <taxon>malvids</taxon>
        <taxon>Brassicales</taxon>
        <taxon>Brassicaceae</taxon>
        <taxon>Arabideae</taxon>
        <taxon>Arabis</taxon>
    </lineage>
</organism>
<sequence>MVMKLWRWLATRRWPVRQVFRFARSLREQMCVRPFWKIRFTQFVWRCEHQSFAVTVVDDRGTQGGAELSRGRKGSLSCLSRFHYYTSSSSLRSIFSIKGRSLENMVEVGDPPLKTICNVS</sequence>
<protein>
    <submittedName>
        <fullName evidence="1">Uncharacterized protein</fullName>
    </submittedName>
</protein>
<evidence type="ECO:0000313" key="1">
    <source>
        <dbReference type="EMBL" id="VVB01681.1"/>
    </source>
</evidence>
<proteinExistence type="predicted"/>
<gene>
    <name evidence="1" type="ORF">ANE_LOCUS12125</name>
</gene>
<comment type="caution">
    <text evidence="1">The sequence shown here is derived from an EMBL/GenBank/DDBJ whole genome shotgun (WGS) entry which is preliminary data.</text>
</comment>
<dbReference type="AlphaFoldDB" id="A0A565BJB9"/>
<reference evidence="1" key="1">
    <citation type="submission" date="2019-07" db="EMBL/GenBank/DDBJ databases">
        <authorList>
            <person name="Dittberner H."/>
        </authorList>
    </citation>
    <scope>NUCLEOTIDE SEQUENCE [LARGE SCALE GENOMIC DNA]</scope>
</reference>
<keyword evidence="2" id="KW-1185">Reference proteome</keyword>
<dbReference type="Proteomes" id="UP000489600">
    <property type="component" value="Unassembled WGS sequence"/>
</dbReference>